<dbReference type="HOGENOM" id="CLU_080993_0_0_4"/>
<sequence>MRRVPTGWLTLIGLVTLLGSTWQVSQLGWFESGDDVGYWLGVVGGSMMLLLLLYPLRKHVRVLHRWGKVKAWLWGHMLLGIGGPLLILLHCRFQASSLNAAAALYSMLVVAGSGVLGRFLYVRVNRGLVAERNALRDLREHNGLDGDRRSVLWFAPTVQAALDAFERDALDRATSAGRHWVRLLLVLPVRSWMLRLRVQHQARLALRQLAAEQGWDGTNLRRRQRVVRRAVVAYFTAVMRVALFAAWERLFALWHVAHIPFVFLLVIAGVVHVVAVHAY</sequence>
<feature type="transmembrane region" description="Helical" evidence="1">
    <location>
        <begin position="102"/>
        <end position="122"/>
    </location>
</feature>
<proteinExistence type="predicted"/>
<dbReference type="KEGG" id="lch:Lcho_1540"/>
<name>B1XWE0_LEPCP</name>
<dbReference type="Proteomes" id="UP000001693">
    <property type="component" value="Chromosome"/>
</dbReference>
<evidence type="ECO:0000313" key="2">
    <source>
        <dbReference type="EMBL" id="ACB33808.1"/>
    </source>
</evidence>
<feature type="transmembrane region" description="Helical" evidence="1">
    <location>
        <begin position="71"/>
        <end position="90"/>
    </location>
</feature>
<dbReference type="eggNOG" id="COG1142">
    <property type="taxonomic scope" value="Bacteria"/>
</dbReference>
<accession>B1XWE0</accession>
<dbReference type="STRING" id="395495.Lcho_1540"/>
<dbReference type="AlphaFoldDB" id="B1XWE0"/>
<feature type="transmembrane region" description="Helical" evidence="1">
    <location>
        <begin position="230"/>
        <end position="247"/>
    </location>
</feature>
<feature type="transmembrane region" description="Helical" evidence="1">
    <location>
        <begin position="36"/>
        <end position="56"/>
    </location>
</feature>
<evidence type="ECO:0000256" key="1">
    <source>
        <dbReference type="SAM" id="Phobius"/>
    </source>
</evidence>
<keyword evidence="1" id="KW-0472">Membrane</keyword>
<protein>
    <submittedName>
        <fullName evidence="2">Uncharacterized protein</fullName>
    </submittedName>
</protein>
<keyword evidence="1" id="KW-0812">Transmembrane</keyword>
<feature type="transmembrane region" description="Helical" evidence="1">
    <location>
        <begin position="253"/>
        <end position="276"/>
    </location>
</feature>
<reference evidence="2 3" key="1">
    <citation type="submission" date="2008-03" db="EMBL/GenBank/DDBJ databases">
        <title>Complete sequence of Leptothrix cholodnii SP-6.</title>
        <authorList>
            <consortium name="US DOE Joint Genome Institute"/>
            <person name="Copeland A."/>
            <person name="Lucas S."/>
            <person name="Lapidus A."/>
            <person name="Glavina del Rio T."/>
            <person name="Dalin E."/>
            <person name="Tice H."/>
            <person name="Bruce D."/>
            <person name="Goodwin L."/>
            <person name="Pitluck S."/>
            <person name="Chertkov O."/>
            <person name="Brettin T."/>
            <person name="Detter J.C."/>
            <person name="Han C."/>
            <person name="Kuske C.R."/>
            <person name="Schmutz J."/>
            <person name="Larimer F."/>
            <person name="Land M."/>
            <person name="Hauser L."/>
            <person name="Kyrpides N."/>
            <person name="Lykidis A."/>
            <person name="Emerson D."/>
            <person name="Richardson P."/>
        </authorList>
    </citation>
    <scope>NUCLEOTIDE SEQUENCE [LARGE SCALE GENOMIC DNA]</scope>
    <source>
        <strain evidence="3">ATCC 51168 / LMG 8142 / SP-6</strain>
    </source>
</reference>
<gene>
    <name evidence="2" type="ordered locus">Lcho_1540</name>
</gene>
<dbReference type="EMBL" id="CP001013">
    <property type="protein sequence ID" value="ACB33808.1"/>
    <property type="molecule type" value="Genomic_DNA"/>
</dbReference>
<keyword evidence="1" id="KW-1133">Transmembrane helix</keyword>
<evidence type="ECO:0000313" key="3">
    <source>
        <dbReference type="Proteomes" id="UP000001693"/>
    </source>
</evidence>
<organism evidence="2 3">
    <name type="scientific">Leptothrix cholodnii (strain ATCC 51168 / LMG 8142 / SP-6)</name>
    <name type="common">Leptothrix discophora (strain SP-6)</name>
    <dbReference type="NCBI Taxonomy" id="395495"/>
    <lineage>
        <taxon>Bacteria</taxon>
        <taxon>Pseudomonadati</taxon>
        <taxon>Pseudomonadota</taxon>
        <taxon>Betaproteobacteria</taxon>
        <taxon>Burkholderiales</taxon>
        <taxon>Sphaerotilaceae</taxon>
        <taxon>Leptothrix</taxon>
    </lineage>
</organism>
<keyword evidence="3" id="KW-1185">Reference proteome</keyword>